<feature type="domain" description="bAvd-like" evidence="1">
    <location>
        <begin position="12"/>
        <end position="109"/>
    </location>
</feature>
<dbReference type="SUPFAM" id="SSF158446">
    <property type="entry name" value="IVS-encoded protein-like"/>
    <property type="match status" value="1"/>
</dbReference>
<proteinExistence type="predicted"/>
<accession>A0A8J6N0D6</accession>
<dbReference type="NCBIfam" id="NF033474">
    <property type="entry name" value="DivGenRetAVD"/>
    <property type="match status" value="1"/>
</dbReference>
<evidence type="ECO:0000313" key="3">
    <source>
        <dbReference type="Proteomes" id="UP000650524"/>
    </source>
</evidence>
<evidence type="ECO:0000313" key="2">
    <source>
        <dbReference type="EMBL" id="MBC8177481.1"/>
    </source>
</evidence>
<organism evidence="2 3">
    <name type="scientific">Candidatus Desulfacyla euxinica</name>
    <dbReference type="NCBI Taxonomy" id="2841693"/>
    <lineage>
        <taxon>Bacteria</taxon>
        <taxon>Deltaproteobacteria</taxon>
        <taxon>Candidatus Desulfacyla</taxon>
    </lineage>
</organism>
<sequence>MKEDFPIFVRWSDATDWILDTVEKFPKSVRFTISGRIGNMTLDVMEGIIEAIYTKDRSHILERLNLRIEKLRVMFRISYRRKYISRSQYEHVSEILDETGKMLGGWRKRQ</sequence>
<dbReference type="AlphaFoldDB" id="A0A8J6N0D6"/>
<evidence type="ECO:0000259" key="1">
    <source>
        <dbReference type="Pfam" id="PF22296"/>
    </source>
</evidence>
<dbReference type="InterPro" id="IPR036583">
    <property type="entry name" value="23S_rRNA_IVS_sf"/>
</dbReference>
<dbReference type="CDD" id="cd16376">
    <property type="entry name" value="Avd_like"/>
    <property type="match status" value="1"/>
</dbReference>
<gene>
    <name evidence="2" type="primary">avd</name>
    <name evidence="2" type="ORF">H8E19_08755</name>
</gene>
<dbReference type="InterPro" id="IPR055360">
    <property type="entry name" value="bAvd"/>
</dbReference>
<name>A0A8J6N0D6_9DELT</name>
<reference evidence="2 3" key="1">
    <citation type="submission" date="2020-08" db="EMBL/GenBank/DDBJ databases">
        <title>Bridging the membrane lipid divide: bacteria of the FCB group superphylum have the potential to synthesize archaeal ether lipids.</title>
        <authorList>
            <person name="Villanueva L."/>
            <person name="Von Meijenfeldt F.A.B."/>
            <person name="Westbye A.B."/>
            <person name="Yadav S."/>
            <person name="Hopmans E.C."/>
            <person name="Dutilh B.E."/>
            <person name="Sinninghe Damste J.S."/>
        </authorList>
    </citation>
    <scope>NUCLEOTIDE SEQUENCE [LARGE SCALE GENOMIC DNA]</scope>
    <source>
        <strain evidence="2">NIOZ-UU27</strain>
    </source>
</reference>
<dbReference type="Proteomes" id="UP000650524">
    <property type="component" value="Unassembled WGS sequence"/>
</dbReference>
<dbReference type="EMBL" id="JACNJD010000212">
    <property type="protein sequence ID" value="MBC8177481.1"/>
    <property type="molecule type" value="Genomic_DNA"/>
</dbReference>
<dbReference type="Pfam" id="PF22296">
    <property type="entry name" value="bAvd"/>
    <property type="match status" value="1"/>
</dbReference>
<dbReference type="Gene3D" id="1.20.1440.60">
    <property type="entry name" value="23S rRNA-intervening sequence"/>
    <property type="match status" value="1"/>
</dbReference>
<protein>
    <submittedName>
        <fullName evidence="2">Diversity-generating retroelement protein Avd</fullName>
    </submittedName>
</protein>
<comment type="caution">
    <text evidence="2">The sequence shown here is derived from an EMBL/GenBank/DDBJ whole genome shotgun (WGS) entry which is preliminary data.</text>
</comment>